<dbReference type="InterPro" id="IPR038765">
    <property type="entry name" value="Papain-like_cys_pep_sf"/>
</dbReference>
<dbReference type="Pfam" id="PF19085">
    <property type="entry name" value="Choline_bind_2"/>
    <property type="match status" value="1"/>
</dbReference>
<gene>
    <name evidence="9" type="ORF">LKD71_03125</name>
</gene>
<evidence type="ECO:0000259" key="8">
    <source>
        <dbReference type="PROSITE" id="PS51935"/>
    </source>
</evidence>
<dbReference type="PROSITE" id="PS51935">
    <property type="entry name" value="NLPC_P60"/>
    <property type="match status" value="1"/>
</dbReference>
<dbReference type="Pfam" id="PF01473">
    <property type="entry name" value="Choline_bind_1"/>
    <property type="match status" value="1"/>
</dbReference>
<dbReference type="GO" id="GO:0008234">
    <property type="term" value="F:cysteine-type peptidase activity"/>
    <property type="evidence" value="ECO:0007669"/>
    <property type="project" value="UniProtKB-KW"/>
</dbReference>
<protein>
    <submittedName>
        <fullName evidence="9">NlpC/P60 family protein</fullName>
    </submittedName>
</protein>
<feature type="chain" id="PRO_5042259060" evidence="7">
    <location>
        <begin position="21"/>
        <end position="540"/>
    </location>
</feature>
<keyword evidence="10" id="KW-1185">Reference proteome</keyword>
<accession>A0AAE3DQV2</accession>
<dbReference type="Gene3D" id="3.90.1720.10">
    <property type="entry name" value="endopeptidase domain like (from Nostoc punctiforme)"/>
    <property type="match status" value="1"/>
</dbReference>
<dbReference type="SUPFAM" id="SSF54001">
    <property type="entry name" value="Cysteine proteinases"/>
    <property type="match status" value="1"/>
</dbReference>
<dbReference type="InterPro" id="IPR051202">
    <property type="entry name" value="Peptidase_C40"/>
</dbReference>
<evidence type="ECO:0000313" key="9">
    <source>
        <dbReference type="EMBL" id="MCC2188823.1"/>
    </source>
</evidence>
<dbReference type="GO" id="GO:0006508">
    <property type="term" value="P:proteolysis"/>
    <property type="evidence" value="ECO:0007669"/>
    <property type="project" value="UniProtKB-KW"/>
</dbReference>
<evidence type="ECO:0000256" key="3">
    <source>
        <dbReference type="ARBA" id="ARBA00022737"/>
    </source>
</evidence>
<comment type="similarity">
    <text evidence="1">Belongs to the peptidase C40 family.</text>
</comment>
<dbReference type="RefSeq" id="WP_227614308.1">
    <property type="nucleotide sequence ID" value="NZ_JAJEPR010000004.1"/>
</dbReference>
<dbReference type="PANTHER" id="PTHR47053:SF1">
    <property type="entry name" value="MUREIN DD-ENDOPEPTIDASE MEPH-RELATED"/>
    <property type="match status" value="1"/>
</dbReference>
<proteinExistence type="inferred from homology"/>
<dbReference type="Proteomes" id="UP001197875">
    <property type="component" value="Unassembled WGS sequence"/>
</dbReference>
<dbReference type="InterPro" id="IPR018337">
    <property type="entry name" value="Cell_wall/Cho-bd_repeat"/>
</dbReference>
<evidence type="ECO:0000256" key="5">
    <source>
        <dbReference type="ARBA" id="ARBA00022807"/>
    </source>
</evidence>
<keyword evidence="3" id="KW-0677">Repeat</keyword>
<feature type="domain" description="NlpC/P60" evidence="8">
    <location>
        <begin position="414"/>
        <end position="540"/>
    </location>
</feature>
<dbReference type="Pfam" id="PF00877">
    <property type="entry name" value="NLPC_P60"/>
    <property type="match status" value="1"/>
</dbReference>
<dbReference type="Pfam" id="PF19127">
    <property type="entry name" value="Choline_bind_3"/>
    <property type="match status" value="4"/>
</dbReference>
<evidence type="ECO:0000256" key="7">
    <source>
        <dbReference type="SAM" id="SignalP"/>
    </source>
</evidence>
<dbReference type="InterPro" id="IPR000064">
    <property type="entry name" value="NLP_P60_dom"/>
</dbReference>
<dbReference type="AlphaFoldDB" id="A0AAE3DQV2"/>
<feature type="repeat" description="Cell wall-binding" evidence="6">
    <location>
        <begin position="146"/>
        <end position="165"/>
    </location>
</feature>
<evidence type="ECO:0000313" key="10">
    <source>
        <dbReference type="Proteomes" id="UP001197875"/>
    </source>
</evidence>
<keyword evidence="5" id="KW-0788">Thiol protease</keyword>
<dbReference type="EMBL" id="JAJEPR010000004">
    <property type="protein sequence ID" value="MCC2188823.1"/>
    <property type="molecule type" value="Genomic_DNA"/>
</dbReference>
<evidence type="ECO:0000256" key="2">
    <source>
        <dbReference type="ARBA" id="ARBA00022670"/>
    </source>
</evidence>
<dbReference type="PANTHER" id="PTHR47053">
    <property type="entry name" value="MUREIN DD-ENDOPEPTIDASE MEPH-RELATED"/>
    <property type="match status" value="1"/>
</dbReference>
<evidence type="ECO:0000256" key="6">
    <source>
        <dbReference type="PROSITE-ProRule" id="PRU00591"/>
    </source>
</evidence>
<dbReference type="SUPFAM" id="SSF69360">
    <property type="entry name" value="Cell wall binding repeat"/>
    <property type="match status" value="2"/>
</dbReference>
<keyword evidence="7" id="KW-0732">Signal</keyword>
<feature type="signal peptide" evidence="7">
    <location>
        <begin position="1"/>
        <end position="20"/>
    </location>
</feature>
<name>A0AAE3DQV2_9FIRM</name>
<evidence type="ECO:0000256" key="1">
    <source>
        <dbReference type="ARBA" id="ARBA00007074"/>
    </source>
</evidence>
<sequence length="540" mass="60546">MRKKLLAAFVAGGLILRFPAATEAAGAVGASLSGSLQKAEMNGVQRIGGKYYYIDSDTGVRKRGLIRVSGKTYYFTSRWYAVKGFHRVNGRLLFTDARGLVCRPAGLVIQAGRRYYFDPKTGKKRTGWTKIGSYEYYFSRVNGRALTGWRTVQGKKYYFNSRGIMLSNRWIGPNYYVDDDGSMHKGWLKLGDETYYLDEKTGRMKKGFVTVEGKTYYFDEEGLLTRGAWVEDCYLDENGILQKNTWIDAWYVGADGKRTGKTRKPGFFTENDKTYYLGSSYQKLTGWVYVGEKAYYFDETSGELQKDTWIGDYYADDRGSRVTERLCVIGGKTYYFDAEGLPAHGMVHVDEDSYFFDNYGVMTTGFLEIAGTKYYFMPGSGKMARNTEIALKGIRYLFNEDGRVIRETKISAGAEKGHAIADYAMLFEGKPYKNGGTSLTEGADSSGFTQSVLAHFGIAVPRLSAGQLTGTSLYGGTYATPKKISVSELQPGDLVFYGNPVNHAAIYLGNGTIIHAFNEERGIIRTAYDYRTITGCARYW</sequence>
<evidence type="ECO:0000256" key="4">
    <source>
        <dbReference type="ARBA" id="ARBA00022801"/>
    </source>
</evidence>
<comment type="caution">
    <text evidence="9">The sequence shown here is derived from an EMBL/GenBank/DDBJ whole genome shotgun (WGS) entry which is preliminary data.</text>
</comment>
<dbReference type="Gene3D" id="2.10.270.10">
    <property type="entry name" value="Cholin Binding"/>
    <property type="match status" value="5"/>
</dbReference>
<keyword evidence="4" id="KW-0378">Hydrolase</keyword>
<reference evidence="9 10" key="1">
    <citation type="submission" date="2021-10" db="EMBL/GenBank/DDBJ databases">
        <title>Anaerobic single-cell dispensing facilitates the cultivation of human gut bacteria.</title>
        <authorList>
            <person name="Afrizal A."/>
        </authorList>
    </citation>
    <scope>NUCLEOTIDE SEQUENCE [LARGE SCALE GENOMIC DNA]</scope>
    <source>
        <strain evidence="9 10">CLA-AA-H277</strain>
    </source>
</reference>
<organism evidence="9 10">
    <name type="scientific">Fusicatenibacter faecihominis</name>
    <dbReference type="NCBI Taxonomy" id="2881276"/>
    <lineage>
        <taxon>Bacteria</taxon>
        <taxon>Bacillati</taxon>
        <taxon>Bacillota</taxon>
        <taxon>Clostridia</taxon>
        <taxon>Lachnospirales</taxon>
        <taxon>Lachnospiraceae</taxon>
        <taxon>Fusicatenibacter</taxon>
    </lineage>
</organism>
<keyword evidence="2" id="KW-0645">Protease</keyword>
<dbReference type="PROSITE" id="PS51170">
    <property type="entry name" value="CW"/>
    <property type="match status" value="1"/>
</dbReference>